<dbReference type="PROSITE" id="PS51327">
    <property type="entry name" value="DICER_DSRBF"/>
    <property type="match status" value="1"/>
</dbReference>
<feature type="domain" description="Dicer dsRNA-binding fold" evidence="20">
    <location>
        <begin position="591"/>
        <end position="700"/>
    </location>
</feature>
<dbReference type="VEuPathDB" id="FungiDB:MMYC01_207453"/>
<reference evidence="21 22" key="1">
    <citation type="journal article" date="2016" name="Genome Announc.">
        <title>Genome Sequence of Madurella mycetomatis mm55, Isolated from a Human Mycetoma Case in Sudan.</title>
        <authorList>
            <person name="Smit S."/>
            <person name="Derks M.F."/>
            <person name="Bervoets S."/>
            <person name="Fahal A."/>
            <person name="van Leeuwen W."/>
            <person name="van Belkum A."/>
            <person name="van de Sande W.W."/>
        </authorList>
    </citation>
    <scope>NUCLEOTIDE SEQUENCE [LARGE SCALE GENOMIC DNA]</scope>
    <source>
        <strain evidence="22">mm55</strain>
    </source>
</reference>
<keyword evidence="8" id="KW-0347">Helicase</keyword>
<evidence type="ECO:0000256" key="13">
    <source>
        <dbReference type="ARBA" id="ARBA00023211"/>
    </source>
</evidence>
<keyword evidence="6" id="KW-0547">Nucleotide-binding</keyword>
<keyword evidence="9" id="KW-0067">ATP-binding</keyword>
<dbReference type="Gene3D" id="1.10.1520.10">
    <property type="entry name" value="Ribonuclease III domain"/>
    <property type="match status" value="2"/>
</dbReference>
<dbReference type="STRING" id="100816.A0A175VW57"/>
<dbReference type="GO" id="GO:0050688">
    <property type="term" value="P:regulation of defense response to virus"/>
    <property type="evidence" value="ECO:0007669"/>
    <property type="project" value="UniProtKB-KW"/>
</dbReference>
<dbReference type="Pfam" id="PF00271">
    <property type="entry name" value="Helicase_C"/>
    <property type="match status" value="1"/>
</dbReference>
<feature type="region of interest" description="Disordered" evidence="16">
    <location>
        <begin position="1"/>
        <end position="27"/>
    </location>
</feature>
<keyword evidence="10" id="KW-0460">Magnesium</keyword>
<dbReference type="GO" id="GO:0003723">
    <property type="term" value="F:RNA binding"/>
    <property type="evidence" value="ECO:0007669"/>
    <property type="project" value="UniProtKB-UniRule"/>
</dbReference>
<dbReference type="OrthoDB" id="416741at2759"/>
<evidence type="ECO:0000256" key="15">
    <source>
        <dbReference type="PROSITE-ProRule" id="PRU00657"/>
    </source>
</evidence>
<dbReference type="Gene3D" id="3.40.50.300">
    <property type="entry name" value="P-loop containing nucleotide triphosphate hydrolases"/>
    <property type="match status" value="2"/>
</dbReference>
<evidence type="ECO:0000259" key="19">
    <source>
        <dbReference type="PROSITE" id="PS51194"/>
    </source>
</evidence>
<evidence type="ECO:0000256" key="10">
    <source>
        <dbReference type="ARBA" id="ARBA00022842"/>
    </source>
</evidence>
<evidence type="ECO:0000256" key="14">
    <source>
        <dbReference type="ARBA" id="ARBA00025403"/>
    </source>
</evidence>
<feature type="domain" description="Helicase ATP-binding" evidence="18">
    <location>
        <begin position="42"/>
        <end position="220"/>
    </location>
</feature>
<keyword evidence="4" id="KW-0479">Metal-binding</keyword>
<dbReference type="PROSITE" id="PS50142">
    <property type="entry name" value="RNASE_3_2"/>
    <property type="match status" value="2"/>
</dbReference>
<name>A0A175VW57_9PEZI</name>
<comment type="cofactor">
    <cofactor evidence="2">
        <name>Mg(2+)</name>
        <dbReference type="ChEBI" id="CHEBI:18420"/>
    </cofactor>
</comment>
<keyword evidence="7" id="KW-0378">Hydrolase</keyword>
<dbReference type="CDD" id="cd00593">
    <property type="entry name" value="RIBOc"/>
    <property type="match status" value="2"/>
</dbReference>
<feature type="domain" description="Helicase C-terminal" evidence="19">
    <location>
        <begin position="400"/>
        <end position="561"/>
    </location>
</feature>
<evidence type="ECO:0000313" key="22">
    <source>
        <dbReference type="Proteomes" id="UP000078237"/>
    </source>
</evidence>
<keyword evidence="5" id="KW-0677">Repeat</keyword>
<dbReference type="Proteomes" id="UP000078237">
    <property type="component" value="Unassembled WGS sequence"/>
</dbReference>
<comment type="function">
    <text evidence="14">Dicer-like endonuclease involved in cleaving double-stranded RNA in the RNA interference (RNAi) pathway. Produces 21 to 25 bp dsRNAs (siRNAs) which target the selective destruction of homologous RNAs leading to sequence-specific suppression of gene expression, called post-transcriptional gene silencing (PTGS). Part of a broad host defense response against viral infection and transposons.</text>
</comment>
<dbReference type="InterPro" id="IPR027417">
    <property type="entry name" value="P-loop_NTPase"/>
</dbReference>
<dbReference type="EMBL" id="LCTW02000249">
    <property type="protein sequence ID" value="KXX75776.1"/>
    <property type="molecule type" value="Genomic_DNA"/>
</dbReference>
<dbReference type="SUPFAM" id="SSF52540">
    <property type="entry name" value="P-loop containing nucleoside triphosphate hydrolases"/>
    <property type="match status" value="1"/>
</dbReference>
<evidence type="ECO:0000259" key="20">
    <source>
        <dbReference type="PROSITE" id="PS51327"/>
    </source>
</evidence>
<dbReference type="AlphaFoldDB" id="A0A175VW57"/>
<evidence type="ECO:0000256" key="5">
    <source>
        <dbReference type="ARBA" id="ARBA00022737"/>
    </source>
</evidence>
<evidence type="ECO:0000259" key="18">
    <source>
        <dbReference type="PROSITE" id="PS51192"/>
    </source>
</evidence>
<organism evidence="21 22">
    <name type="scientific">Madurella mycetomatis</name>
    <dbReference type="NCBI Taxonomy" id="100816"/>
    <lineage>
        <taxon>Eukaryota</taxon>
        <taxon>Fungi</taxon>
        <taxon>Dikarya</taxon>
        <taxon>Ascomycota</taxon>
        <taxon>Pezizomycotina</taxon>
        <taxon>Sordariomycetes</taxon>
        <taxon>Sordariomycetidae</taxon>
        <taxon>Sordariales</taxon>
        <taxon>Sordariales incertae sedis</taxon>
        <taxon>Madurella</taxon>
    </lineage>
</organism>
<dbReference type="FunFam" id="3.40.50.300:FF:001669">
    <property type="entry name" value="Dicer-like protein 1"/>
    <property type="match status" value="1"/>
</dbReference>
<evidence type="ECO:0000259" key="17">
    <source>
        <dbReference type="PROSITE" id="PS50142"/>
    </source>
</evidence>
<dbReference type="Pfam" id="PF00270">
    <property type="entry name" value="DEAD"/>
    <property type="match status" value="1"/>
</dbReference>
<dbReference type="GO" id="GO:0030422">
    <property type="term" value="P:siRNA processing"/>
    <property type="evidence" value="ECO:0007669"/>
    <property type="project" value="TreeGrafter"/>
</dbReference>
<dbReference type="InterPro" id="IPR000999">
    <property type="entry name" value="RNase_III_dom"/>
</dbReference>
<dbReference type="GO" id="GO:0046872">
    <property type="term" value="F:metal ion binding"/>
    <property type="evidence" value="ECO:0007669"/>
    <property type="project" value="UniProtKB-KW"/>
</dbReference>
<evidence type="ECO:0000256" key="2">
    <source>
        <dbReference type="ARBA" id="ARBA00001946"/>
    </source>
</evidence>
<dbReference type="Pfam" id="PF03368">
    <property type="entry name" value="Dicer_dimer"/>
    <property type="match status" value="1"/>
</dbReference>
<keyword evidence="3" id="KW-0930">Antiviral protein</keyword>
<dbReference type="GO" id="GO:0005737">
    <property type="term" value="C:cytoplasm"/>
    <property type="evidence" value="ECO:0007669"/>
    <property type="project" value="TreeGrafter"/>
</dbReference>
<dbReference type="SUPFAM" id="SSF69065">
    <property type="entry name" value="RNase III domain-like"/>
    <property type="match status" value="2"/>
</dbReference>
<comment type="cofactor">
    <cofactor evidence="1">
        <name>Mn(2+)</name>
        <dbReference type="ChEBI" id="CHEBI:29035"/>
    </cofactor>
</comment>
<feature type="domain" description="RNase III" evidence="17">
    <location>
        <begin position="1015"/>
        <end position="1205"/>
    </location>
</feature>
<evidence type="ECO:0000256" key="8">
    <source>
        <dbReference type="ARBA" id="ARBA00022806"/>
    </source>
</evidence>
<dbReference type="InterPro" id="IPR036389">
    <property type="entry name" value="RNase_III_sf"/>
</dbReference>
<comment type="caution">
    <text evidence="21">The sequence shown here is derived from an EMBL/GenBank/DDBJ whole genome shotgun (WGS) entry which is preliminary data.</text>
</comment>
<accession>A0A175VW57</accession>
<dbReference type="SMART" id="SM00535">
    <property type="entry name" value="RIBOc"/>
    <property type="match status" value="2"/>
</dbReference>
<dbReference type="PANTHER" id="PTHR14950">
    <property type="entry name" value="DICER-RELATED"/>
    <property type="match status" value="1"/>
</dbReference>
<dbReference type="GO" id="GO:0004386">
    <property type="term" value="F:helicase activity"/>
    <property type="evidence" value="ECO:0007669"/>
    <property type="project" value="UniProtKB-KW"/>
</dbReference>
<evidence type="ECO:0000256" key="1">
    <source>
        <dbReference type="ARBA" id="ARBA00001936"/>
    </source>
</evidence>
<dbReference type="GO" id="GO:0005634">
    <property type="term" value="C:nucleus"/>
    <property type="evidence" value="ECO:0007669"/>
    <property type="project" value="TreeGrafter"/>
</dbReference>
<keyword evidence="11 15" id="KW-0694">RNA-binding</keyword>
<dbReference type="InterPro" id="IPR011545">
    <property type="entry name" value="DEAD/DEAH_box_helicase_dom"/>
</dbReference>
<keyword evidence="12" id="KW-0051">Antiviral defense</keyword>
<feature type="domain" description="RNase III" evidence="17">
    <location>
        <begin position="869"/>
        <end position="972"/>
    </location>
</feature>
<evidence type="ECO:0000256" key="4">
    <source>
        <dbReference type="ARBA" id="ARBA00022723"/>
    </source>
</evidence>
<dbReference type="PROSITE" id="PS51192">
    <property type="entry name" value="HELICASE_ATP_BIND_1"/>
    <property type="match status" value="1"/>
</dbReference>
<dbReference type="Pfam" id="PF00636">
    <property type="entry name" value="Ribonuclease_3"/>
    <property type="match status" value="2"/>
</dbReference>
<gene>
    <name evidence="21" type="ORF">MMYC01_207453</name>
</gene>
<evidence type="ECO:0000256" key="9">
    <source>
        <dbReference type="ARBA" id="ARBA00022840"/>
    </source>
</evidence>
<keyword evidence="13" id="KW-0464">Manganese</keyword>
<dbReference type="InterPro" id="IPR005034">
    <property type="entry name" value="Dicer_dimerisation"/>
</dbReference>
<dbReference type="GO" id="GO:0005524">
    <property type="term" value="F:ATP binding"/>
    <property type="evidence" value="ECO:0007669"/>
    <property type="project" value="UniProtKB-KW"/>
</dbReference>
<dbReference type="PANTHER" id="PTHR14950:SF37">
    <property type="entry name" value="ENDORIBONUCLEASE DICER"/>
    <property type="match status" value="1"/>
</dbReference>
<dbReference type="InterPro" id="IPR001650">
    <property type="entry name" value="Helicase_C-like"/>
</dbReference>
<proteinExistence type="inferred from homology"/>
<evidence type="ECO:0000256" key="6">
    <source>
        <dbReference type="ARBA" id="ARBA00022741"/>
    </source>
</evidence>
<evidence type="ECO:0000256" key="3">
    <source>
        <dbReference type="ARBA" id="ARBA00022721"/>
    </source>
</evidence>
<sequence>MLGPAKPVLPKATLSKPKETSSGVAPADSSSALAARAYQTEMYEKCVKANTIVVMDTGSGKTLVATLRIKHELAVTSPEKRVWFLTPTVALCKQQCETLQRQIRSVEIRSFSSHDRVECWRTKELWDAALRSVRVAVATYAVLQNALSDGFVKMNSIALIVFDEAHNCVGKSPGSKIMHDFYWPDKDAGREVPHIMGMTASPTNKAGGMKLKKLEETLDAICKSPKVHRESLQSYVNRPTVSAEYYPPAIQGTCRSIDSMRAILNMLDMHKDPEVIRHRTENTEQSRAQLTKVFKTGQGTFVLDQLRTFCTRSEAMCKNLGTLAADFYIAKVVAQFIGPEKGLRSAADEVDQTIFHTWEFSSRAYLAGLLKGVQVNQDALAMAPTTGSVSPKVDCLVRILLDSRQDAMDDSNRGIVFVTERATAVVLHHLLSRHPTVSQLFRVGCVHGSSKHDRGRRDLGDVHNPTDQSDTIAKFRSGEVNLMIATSVAEEGLDVSACNLVVCFDPPKSAKSFIQRRGRARRAGSKYLILVDQTAQEEEKDWEDIEAQLRAEYEREDRESAHQDALAMREKTSYRRFVHPVTGAVLDMENAKGRLQQFCAVARGGARRYVGKQQPFYIFEEIAEQPPALVGPDDAPLVKAKVVLPPACVSYRMRTTWSKKAWRSQRNASKDAAFEAYMRLYRAELVNEYLLPPMHGISGGPDEDMSSLIEIREQFNPWLRIGKALREMPDAPQSYTIVVENTNGSKSSFEAVAPCRNLDTVLPFRALLKDTEWVVRIESQASSGTGYDASSAPRYQLSIKDKKPQLTATETAISVVPQSLAPCILYKMEAHLVAQELQSQFLSDVPVSSAAVRLIRSAITVPARREGEYQSLEFIGEACLKLLATVFLTAKHPLWPEGYLTTNRAKLISNTSLCRAALERKVDRFLLTKPFDAEASRRSTRTDKNTRGREVARRTLAHTVKAIVGAGRQAGGYGAALTWTKALLAGSIDLPSLEVGRMQLYDLVPGSQVPISADLTMVETLAGYSFRKRALLVEALTHGSDISALDHGCYNRLAFLGNAVIESLVSDVIYRELSADKSSGCVALGMMSVYRAAMVNRHYLGYLAMARHVSQQRTAVKSSGAGSPLVQEQYSVEFPLWRFLRYYSGEMADEMSAAEARFATLRGHLTQAVESGDTYPWLLLAQLRANDFFADVVESLVGAVFVDSGAMETCERLLDTMGLLPYLRRMIREKIDVMHPKERLQALTGGKALRYEVGREGGLVCSVFVDDRLVARVEDGVTEDEAHIKAAVEAVTKLSS</sequence>
<dbReference type="PROSITE" id="PS51194">
    <property type="entry name" value="HELICASE_CTER"/>
    <property type="match status" value="1"/>
</dbReference>
<dbReference type="GO" id="GO:0004525">
    <property type="term" value="F:ribonuclease III activity"/>
    <property type="evidence" value="ECO:0007669"/>
    <property type="project" value="InterPro"/>
</dbReference>
<evidence type="ECO:0000256" key="11">
    <source>
        <dbReference type="ARBA" id="ARBA00022884"/>
    </source>
</evidence>
<dbReference type="CDD" id="cd18034">
    <property type="entry name" value="DEXHc_dicer"/>
    <property type="match status" value="1"/>
</dbReference>
<dbReference type="SMART" id="SM00490">
    <property type="entry name" value="HELICc"/>
    <property type="match status" value="1"/>
</dbReference>
<evidence type="ECO:0000256" key="16">
    <source>
        <dbReference type="SAM" id="MobiDB-lite"/>
    </source>
</evidence>
<dbReference type="InterPro" id="IPR014001">
    <property type="entry name" value="Helicase_ATP-bd"/>
</dbReference>
<evidence type="ECO:0000256" key="7">
    <source>
        <dbReference type="ARBA" id="ARBA00022801"/>
    </source>
</evidence>
<dbReference type="InterPro" id="IPR038248">
    <property type="entry name" value="Dicer_dimer_sf"/>
</dbReference>
<dbReference type="GO" id="GO:0051607">
    <property type="term" value="P:defense response to virus"/>
    <property type="evidence" value="ECO:0007669"/>
    <property type="project" value="UniProtKB-KW"/>
</dbReference>
<dbReference type="SMART" id="SM00487">
    <property type="entry name" value="DEXDc"/>
    <property type="match status" value="1"/>
</dbReference>
<keyword evidence="22" id="KW-1185">Reference proteome</keyword>
<evidence type="ECO:0000313" key="21">
    <source>
        <dbReference type="EMBL" id="KXX75776.1"/>
    </source>
</evidence>
<comment type="similarity">
    <text evidence="15">Belongs to the helicase family. Dicer subfamily.</text>
</comment>
<evidence type="ECO:0000256" key="12">
    <source>
        <dbReference type="ARBA" id="ARBA00023118"/>
    </source>
</evidence>
<protein>
    <submittedName>
        <fullName evidence="21">Dicer-like protein 2</fullName>
    </submittedName>
</protein>
<dbReference type="Gene3D" id="3.30.160.380">
    <property type="entry name" value="Dicer dimerisation domain"/>
    <property type="match status" value="1"/>
</dbReference>